<dbReference type="EMBL" id="CAKKLH010000336">
    <property type="protein sequence ID" value="CAH0113127.1"/>
    <property type="molecule type" value="Genomic_DNA"/>
</dbReference>
<organism evidence="3 4">
    <name type="scientific">Daphnia galeata</name>
    <dbReference type="NCBI Taxonomy" id="27404"/>
    <lineage>
        <taxon>Eukaryota</taxon>
        <taxon>Metazoa</taxon>
        <taxon>Ecdysozoa</taxon>
        <taxon>Arthropoda</taxon>
        <taxon>Crustacea</taxon>
        <taxon>Branchiopoda</taxon>
        <taxon>Diplostraca</taxon>
        <taxon>Cladocera</taxon>
        <taxon>Anomopoda</taxon>
        <taxon>Daphniidae</taxon>
        <taxon>Daphnia</taxon>
    </lineage>
</organism>
<keyword evidence="4" id="KW-1185">Reference proteome</keyword>
<feature type="region of interest" description="Disordered" evidence="1">
    <location>
        <begin position="191"/>
        <end position="215"/>
    </location>
</feature>
<sequence>MKMMLLVLSLMVSLAHCHFNYNQIAAGSHQASDPSSYYNNQPIRKPMYHYYPMTFFSQSPYSYETTNKPYYATPSSPSAVAQSPNNNNPPRITPFWYRQPASKHFHHPGINFEDEFFGPPPSSFVAQDRSLYNPELISPVVPPVEPVIQQVENLDPSVMEVTDSTHLIEVDEASVDGIIQSTSDLTVEVSTESDIQDATTSSLDDEGLSPRSTTSVIEDVTITPEETITEIEDESTTVLNDITTISETESPIIAERFQSIIPFYLKPSTWRS</sequence>
<keyword evidence="2" id="KW-0732">Signal</keyword>
<gene>
    <name evidence="3" type="ORF">DGAL_LOCUS16929</name>
</gene>
<evidence type="ECO:0000313" key="3">
    <source>
        <dbReference type="EMBL" id="CAH0113127.1"/>
    </source>
</evidence>
<dbReference type="AlphaFoldDB" id="A0A8J2WQ40"/>
<evidence type="ECO:0000313" key="4">
    <source>
        <dbReference type="Proteomes" id="UP000789390"/>
    </source>
</evidence>
<evidence type="ECO:0000256" key="1">
    <source>
        <dbReference type="SAM" id="MobiDB-lite"/>
    </source>
</evidence>
<evidence type="ECO:0000256" key="2">
    <source>
        <dbReference type="SAM" id="SignalP"/>
    </source>
</evidence>
<proteinExistence type="predicted"/>
<name>A0A8J2WQ40_9CRUS</name>
<comment type="caution">
    <text evidence="3">The sequence shown here is derived from an EMBL/GenBank/DDBJ whole genome shotgun (WGS) entry which is preliminary data.</text>
</comment>
<feature type="compositionally biased region" description="Polar residues" evidence="1">
    <location>
        <begin position="191"/>
        <end position="202"/>
    </location>
</feature>
<feature type="signal peptide" evidence="2">
    <location>
        <begin position="1"/>
        <end position="17"/>
    </location>
</feature>
<dbReference type="Proteomes" id="UP000789390">
    <property type="component" value="Unassembled WGS sequence"/>
</dbReference>
<dbReference type="OrthoDB" id="10467595at2759"/>
<reference evidence="3" key="1">
    <citation type="submission" date="2021-11" db="EMBL/GenBank/DDBJ databases">
        <authorList>
            <person name="Schell T."/>
        </authorList>
    </citation>
    <scope>NUCLEOTIDE SEQUENCE</scope>
    <source>
        <strain evidence="3">M5</strain>
    </source>
</reference>
<feature type="chain" id="PRO_5035249022" evidence="2">
    <location>
        <begin position="18"/>
        <end position="272"/>
    </location>
</feature>
<accession>A0A8J2WQ40</accession>
<protein>
    <submittedName>
        <fullName evidence="3">Uncharacterized protein</fullName>
    </submittedName>
</protein>